<reference evidence="4 5" key="1">
    <citation type="journal article" date="2008" name="Proc. Natl. Acad. Sci. U.S.A.">
        <title>Niche adaptation and genome expansion in the chlorophyll d-producing cyanobacterium Acaryochloris marina.</title>
        <authorList>
            <person name="Swingley W.D."/>
            <person name="Chen M."/>
            <person name="Cheung P.C."/>
            <person name="Conrad A.L."/>
            <person name="Dejesa L.C."/>
            <person name="Hao J."/>
            <person name="Honchak B.M."/>
            <person name="Karbach L.E."/>
            <person name="Kurdoglu A."/>
            <person name="Lahiri S."/>
            <person name="Mastrian S.D."/>
            <person name="Miyashita H."/>
            <person name="Page L."/>
            <person name="Ramakrishna P."/>
            <person name="Satoh S."/>
            <person name="Sattley W.M."/>
            <person name="Shimada Y."/>
            <person name="Taylor H.L."/>
            <person name="Tomo T."/>
            <person name="Tsuchiya T."/>
            <person name="Wang Z.T."/>
            <person name="Raymond J."/>
            <person name="Mimuro M."/>
            <person name="Blankenship R.E."/>
            <person name="Touchman J.W."/>
        </authorList>
    </citation>
    <scope>NUCLEOTIDE SEQUENCE [LARGE SCALE GENOMIC DNA]</scope>
    <source>
        <strain evidence="5">MBIC 11017</strain>
    </source>
</reference>
<dbReference type="GO" id="GO:0005615">
    <property type="term" value="C:extracellular space"/>
    <property type="evidence" value="ECO:0007669"/>
    <property type="project" value="TreeGrafter"/>
</dbReference>
<proteinExistence type="predicted"/>
<keyword evidence="5" id="KW-1185">Reference proteome</keyword>
<organism evidence="4 5">
    <name type="scientific">Acaryochloris marina (strain MBIC 11017)</name>
    <dbReference type="NCBI Taxonomy" id="329726"/>
    <lineage>
        <taxon>Bacteria</taxon>
        <taxon>Bacillati</taxon>
        <taxon>Cyanobacteriota</taxon>
        <taxon>Cyanophyceae</taxon>
        <taxon>Acaryochloridales</taxon>
        <taxon>Acaryochloridaceae</taxon>
        <taxon>Acaryochloris</taxon>
    </lineage>
</organism>
<dbReference type="eggNOG" id="COG2335">
    <property type="taxonomic scope" value="Bacteria"/>
</dbReference>
<dbReference type="InterPro" id="IPR000782">
    <property type="entry name" value="FAS1_domain"/>
</dbReference>
<dbReference type="HOGENOM" id="CLU_031281_4_0_3"/>
<accession>B0C7U1</accession>
<dbReference type="AlphaFoldDB" id="B0C7U1"/>
<dbReference type="FunFam" id="2.30.180.10:FF:000019">
    <property type="entry name" value="Cell surface lipoprotein"/>
    <property type="match status" value="1"/>
</dbReference>
<evidence type="ECO:0000259" key="3">
    <source>
        <dbReference type="PROSITE" id="PS50213"/>
    </source>
</evidence>
<sequence length="224" mass="22871">MKTKCLSIISLFLLATTTSIASAQTSGSEAPAELSPAIMKVLCKHFPLNSRCTGEAASAAAEETVPAEAMDSEAPSAEMEDSSDASAEGTIVEVASANDSFKTLVAAIKAAELAETLSGEGPFTVFAPTEEAFAALPAGTVDTLLKPENKDKLVKILTYHVVPAKAVSTDLESGDVSTVAGAPVKVTVESGAVTVNNANVVQADVMGSNGVIHVIDKVLLPPDL</sequence>
<dbReference type="EMBL" id="CP000828">
    <property type="protein sequence ID" value="ABW26482.1"/>
    <property type="molecule type" value="Genomic_DNA"/>
</dbReference>
<evidence type="ECO:0000256" key="1">
    <source>
        <dbReference type="SAM" id="MobiDB-lite"/>
    </source>
</evidence>
<dbReference type="RefSeq" id="WP_012162011.1">
    <property type="nucleotide sequence ID" value="NC_009925.1"/>
</dbReference>
<feature type="chain" id="PRO_5002746685" evidence="2">
    <location>
        <begin position="24"/>
        <end position="224"/>
    </location>
</feature>
<evidence type="ECO:0000313" key="4">
    <source>
        <dbReference type="EMBL" id="ABW26482.1"/>
    </source>
</evidence>
<dbReference type="InterPro" id="IPR036378">
    <property type="entry name" value="FAS1_dom_sf"/>
</dbReference>
<feature type="compositionally biased region" description="Low complexity" evidence="1">
    <location>
        <begin position="57"/>
        <end position="77"/>
    </location>
</feature>
<dbReference type="KEGG" id="amr:AM1_1454"/>
<evidence type="ECO:0000256" key="2">
    <source>
        <dbReference type="SAM" id="SignalP"/>
    </source>
</evidence>
<dbReference type="OrthoDB" id="9800666at2"/>
<gene>
    <name evidence="4" type="ordered locus">AM1_1454</name>
</gene>
<name>B0C7U1_ACAM1</name>
<feature type="region of interest" description="Disordered" evidence="1">
    <location>
        <begin position="57"/>
        <end position="87"/>
    </location>
</feature>
<dbReference type="PANTHER" id="PTHR10900">
    <property type="entry name" value="PERIOSTIN-RELATED"/>
    <property type="match status" value="1"/>
</dbReference>
<dbReference type="PANTHER" id="PTHR10900:SF77">
    <property type="entry name" value="FI19380P1"/>
    <property type="match status" value="1"/>
</dbReference>
<dbReference type="STRING" id="329726.AM1_1454"/>
<dbReference type="InterPro" id="IPR050904">
    <property type="entry name" value="Adhesion/Biosynth-related"/>
</dbReference>
<dbReference type="Proteomes" id="UP000000268">
    <property type="component" value="Chromosome"/>
</dbReference>
<keyword evidence="2" id="KW-0732">Signal</keyword>
<dbReference type="SUPFAM" id="SSF82153">
    <property type="entry name" value="FAS1 domain"/>
    <property type="match status" value="1"/>
</dbReference>
<dbReference type="Gene3D" id="2.30.180.10">
    <property type="entry name" value="FAS1 domain"/>
    <property type="match status" value="1"/>
</dbReference>
<dbReference type="PROSITE" id="PS50213">
    <property type="entry name" value="FAS1"/>
    <property type="match status" value="1"/>
</dbReference>
<protein>
    <submittedName>
        <fullName evidence="4">Fasciclin domain protein</fullName>
    </submittedName>
</protein>
<feature type="domain" description="FAS1" evidence="3">
    <location>
        <begin position="88"/>
        <end position="219"/>
    </location>
</feature>
<feature type="signal peptide" evidence="2">
    <location>
        <begin position="1"/>
        <end position="23"/>
    </location>
</feature>
<evidence type="ECO:0000313" key="5">
    <source>
        <dbReference type="Proteomes" id="UP000000268"/>
    </source>
</evidence>
<dbReference type="SMART" id="SM00554">
    <property type="entry name" value="FAS1"/>
    <property type="match status" value="1"/>
</dbReference>
<dbReference type="Pfam" id="PF02469">
    <property type="entry name" value="Fasciclin"/>
    <property type="match status" value="1"/>
</dbReference>